<evidence type="ECO:0000256" key="2">
    <source>
        <dbReference type="ARBA" id="ARBA00022679"/>
    </source>
</evidence>
<sequence>MNALIAPNAFKGTLTALEAGDIIAQTIGAKHPSWTIKIHPIADGGDSTCALLNNYLGLKSIEVWGLDALGRPIQTSFGWEESSKTAYIDVSAASGVGTLQEEEKNPNVASTFGTGLLIRKAAELGAKHIVLGLGGSATVDLGLGILQACGFTFLNEGGKELIPFSPGIISKLKHIQRSPAVPKLSFTCLCDVKNPFFGKQGAIPVFGPQKGLKNEDLKVFEEDAHQLIKILENKSKTRFKDQAGFGAAGGIALGLSFFFPLKISFGANYFFEKTGLESAVVDSDLIITGEGKYDEQSSSGKACFELLKLAKLHQKKIVLITSGLEAQEAGFDKVLTLPDLDFSHKNFKKLATQNLIQVSNQIED</sequence>
<dbReference type="NCBIfam" id="TIGR00045">
    <property type="entry name" value="glycerate kinase"/>
    <property type="match status" value="1"/>
</dbReference>
<keyword evidence="3 4" id="KW-0418">Kinase</keyword>
<dbReference type="EMBL" id="FNAC01000020">
    <property type="protein sequence ID" value="SDD23675.1"/>
    <property type="molecule type" value="Genomic_DNA"/>
</dbReference>
<name>A0A1G6T5N8_9BACT</name>
<dbReference type="PANTHER" id="PTHR21599">
    <property type="entry name" value="GLYCERATE KINASE"/>
    <property type="match status" value="1"/>
</dbReference>
<evidence type="ECO:0000313" key="6">
    <source>
        <dbReference type="Proteomes" id="UP000199060"/>
    </source>
</evidence>
<dbReference type="SUPFAM" id="SSF110738">
    <property type="entry name" value="Glycerate kinase I"/>
    <property type="match status" value="1"/>
</dbReference>
<keyword evidence="6" id="KW-1185">Reference proteome</keyword>
<reference evidence="6" key="1">
    <citation type="submission" date="2016-10" db="EMBL/GenBank/DDBJ databases">
        <authorList>
            <person name="Varghese N."/>
            <person name="Submissions S."/>
        </authorList>
    </citation>
    <scope>NUCLEOTIDE SEQUENCE [LARGE SCALE GENOMIC DNA]</scope>
    <source>
        <strain evidence="6">DSM 23095</strain>
    </source>
</reference>
<dbReference type="AlphaFoldDB" id="A0A1G6T5N8"/>
<evidence type="ECO:0000256" key="1">
    <source>
        <dbReference type="ARBA" id="ARBA00006284"/>
    </source>
</evidence>
<dbReference type="GO" id="GO:0008887">
    <property type="term" value="F:glycerate kinase activity"/>
    <property type="evidence" value="ECO:0007669"/>
    <property type="project" value="UniProtKB-UniRule"/>
</dbReference>
<evidence type="ECO:0000313" key="5">
    <source>
        <dbReference type="EMBL" id="SDD23675.1"/>
    </source>
</evidence>
<dbReference type="RefSeq" id="WP_087939794.1">
    <property type="nucleotide sequence ID" value="NZ_FNAC01000020.1"/>
</dbReference>
<dbReference type="Pfam" id="PF02595">
    <property type="entry name" value="Gly_kinase"/>
    <property type="match status" value="1"/>
</dbReference>
<keyword evidence="2 4" id="KW-0808">Transferase</keyword>
<dbReference type="InterPro" id="IPR018197">
    <property type="entry name" value="Glycerate_kinase_RE-like"/>
</dbReference>
<accession>A0A1G6T5N8</accession>
<protein>
    <submittedName>
        <fullName evidence="5">Glycerate kinase</fullName>
    </submittedName>
</protein>
<dbReference type="Gene3D" id="3.90.1510.10">
    <property type="entry name" value="Glycerate kinase, domain 2"/>
    <property type="match status" value="1"/>
</dbReference>
<dbReference type="PIRSF" id="PIRSF006078">
    <property type="entry name" value="GlxK"/>
    <property type="match status" value="1"/>
</dbReference>
<dbReference type="PANTHER" id="PTHR21599:SF0">
    <property type="entry name" value="GLYCERATE KINASE"/>
    <property type="match status" value="1"/>
</dbReference>
<gene>
    <name evidence="5" type="ORF">SAMN04488104_102052</name>
</gene>
<organism evidence="5 6">
    <name type="scientific">Algoriphagus faecimaris</name>
    <dbReference type="NCBI Taxonomy" id="686796"/>
    <lineage>
        <taxon>Bacteria</taxon>
        <taxon>Pseudomonadati</taxon>
        <taxon>Bacteroidota</taxon>
        <taxon>Cytophagia</taxon>
        <taxon>Cytophagales</taxon>
        <taxon>Cyclobacteriaceae</taxon>
        <taxon>Algoriphagus</taxon>
    </lineage>
</organism>
<dbReference type="Proteomes" id="UP000199060">
    <property type="component" value="Unassembled WGS sequence"/>
</dbReference>
<proteinExistence type="inferred from homology"/>
<evidence type="ECO:0000256" key="4">
    <source>
        <dbReference type="PIRNR" id="PIRNR006078"/>
    </source>
</evidence>
<dbReference type="Gene3D" id="3.40.50.10350">
    <property type="entry name" value="Glycerate kinase, domain 1"/>
    <property type="match status" value="1"/>
</dbReference>
<comment type="similarity">
    <text evidence="1 4">Belongs to the glycerate kinase type-1 family.</text>
</comment>
<dbReference type="InterPro" id="IPR004381">
    <property type="entry name" value="Glycerate_kinase"/>
</dbReference>
<dbReference type="GO" id="GO:0031388">
    <property type="term" value="P:organic acid phosphorylation"/>
    <property type="evidence" value="ECO:0007669"/>
    <property type="project" value="UniProtKB-UniRule"/>
</dbReference>
<dbReference type="OrthoDB" id="9774290at2"/>
<dbReference type="InterPro" id="IPR036129">
    <property type="entry name" value="Glycerate_kinase_sf"/>
</dbReference>
<dbReference type="STRING" id="686796.SAMN04488104_102052"/>
<evidence type="ECO:0000256" key="3">
    <source>
        <dbReference type="ARBA" id="ARBA00022777"/>
    </source>
</evidence>
<dbReference type="InterPro" id="IPR018193">
    <property type="entry name" value="Glyc_kinase_flavodox-like_fold"/>
</dbReference>